<organism evidence="1 2">
    <name type="scientific">Laspinema palackyanum D2a</name>
    <dbReference type="NCBI Taxonomy" id="2953684"/>
    <lineage>
        <taxon>Bacteria</taxon>
        <taxon>Bacillati</taxon>
        <taxon>Cyanobacteriota</taxon>
        <taxon>Cyanophyceae</taxon>
        <taxon>Oscillatoriophycideae</taxon>
        <taxon>Oscillatoriales</taxon>
        <taxon>Laspinemataceae</taxon>
        <taxon>Laspinema</taxon>
        <taxon>Laspinema palackyanum</taxon>
    </lineage>
</organism>
<protein>
    <submittedName>
        <fullName evidence="1">Uncharacterized protein</fullName>
    </submittedName>
</protein>
<dbReference type="Proteomes" id="UP001525890">
    <property type="component" value="Unassembled WGS sequence"/>
</dbReference>
<name>A0ABT2MVW1_9CYAN</name>
<proteinExistence type="predicted"/>
<evidence type="ECO:0000313" key="2">
    <source>
        <dbReference type="Proteomes" id="UP001525890"/>
    </source>
</evidence>
<keyword evidence="2" id="KW-1185">Reference proteome</keyword>
<accession>A0ABT2MVW1</accession>
<reference evidence="1 2" key="1">
    <citation type="journal article" date="2022" name="Front. Microbiol.">
        <title>High genomic differentiation and limited gene flow indicate recent cryptic speciation within the genus Laspinema (cyanobacteria).</title>
        <authorList>
            <person name="Stanojkovic A."/>
            <person name="Skoupy S."/>
            <person name="Skaloud P."/>
            <person name="Dvorak P."/>
        </authorList>
    </citation>
    <scope>NUCLEOTIDE SEQUENCE [LARGE SCALE GENOMIC DNA]</scope>
    <source>
        <strain evidence="1 2">D2a</strain>
    </source>
</reference>
<comment type="caution">
    <text evidence="1">The sequence shown here is derived from an EMBL/GenBank/DDBJ whole genome shotgun (WGS) entry which is preliminary data.</text>
</comment>
<evidence type="ECO:0000313" key="1">
    <source>
        <dbReference type="EMBL" id="MCT7968885.1"/>
    </source>
</evidence>
<dbReference type="EMBL" id="JAMXFF010000039">
    <property type="protein sequence ID" value="MCT7968885.1"/>
    <property type="molecule type" value="Genomic_DNA"/>
</dbReference>
<gene>
    <name evidence="1" type="ORF">NG799_21480</name>
</gene>
<dbReference type="RefSeq" id="WP_368008365.1">
    <property type="nucleotide sequence ID" value="NZ_JAMXFF010000039.1"/>
</dbReference>
<sequence>MTRLLYEYSIADCGHLIIPYVFGTVHTDPIYSYHLLSELGHRGNLHKAHNPAGIHSSSLEGIIAIAKEHLDIHSDVEESLDMFKHRYTYRENLIIIYQMADKFFYDHYKPDNLQNVAAPKIFKSEQACIQWVKSGLDRPNQGSNVLDFRR</sequence>